<dbReference type="SMART" id="SM00091">
    <property type="entry name" value="PAS"/>
    <property type="match status" value="1"/>
</dbReference>
<dbReference type="PROSITE" id="PS50112">
    <property type="entry name" value="PAS"/>
    <property type="match status" value="1"/>
</dbReference>
<sequence>MSRPADPAAPALLELLDAGDDALFLLDGEGRFAYVNRPAARLAGMEPEELLGLVLERDLGGRFSPRWPAARAHARRTGQPTEYESHSPLTGGWVRVRVVPCGDTLAVQLRDVTALRRAEALQSLGAALAEARTSAGVLEALLRGVVVAAGAVGGQVVDGAEAGRPPRATTGEAVPAPELAARVQQTGQPAFQTGVSTGEASVTADPVAAHPVPLAALPLCVDDGVWGVLVLTFAAGEQRGFAAPEQAFLDALAQQGAQALGRVLAEGRLARQAEVLDALGRVGPSVAAELDLERLMQAVTDAGVALSGADYGALFYNPSGAESFPLYALSGAPREAFAAFPAPRPTQVFGPTLTGQAVVRSGDITRDPRFGHNAPYRGLPPGHLAVRSYLGVPVVSRSGTVLGGLFFGHAEPDRFDERAEQLLVGLAAQAAVALDNARLYQELHEERARLGARVAERTHELAEQAAALGAFVRFTEAVGTRTDVSSLAQEALGVFRSFFVECSAAYYEREGELWRARVWTTDIAPEVVASITGGVPLDAPAFAEAERTREPVFVDGWNAGEQQVAATEDYGTVALYPLAVGAEVPGMLAVGLKTEGQWSERGRAIVRSAGRSLALSLERADSARQLAAQRDALAARTRALEAFADLSRDLTLEADAGVLIRRAQEIVLSLLPGGYSVYWEPEGERWVKRSQVGDLRSETLQRELDAGLPLRETPTMWVPLQTGEPLYQDTYDGDRDGLGDQVNHIAAVASLPVRVGDAVRGVIVVGLFGGRSWTGTDRAVLDTVARSLSLTLEGADKARALQRRTEDLERSNAELERFAYVASHDLQEPLRTIASFTELIVKRHAHSLDPQGQRYLDFVVKGAERMKSLIDDLLVFSRLNAVQEPLVPVPSREPLAEALARLHGAVEAAGARVVTGELPTVLGAPGELTQLLQNLIGNAVKFRREGAVPVVEVGAVRQGDEWLFTVRDNGIGFEPQYAERVFQMFQRLHLREHYEGTGMGLAIVRKIVQRHGGRVWAEGEPGQGSAFHFTLRAAGAGEQE</sequence>
<dbReference type="InterPro" id="IPR035965">
    <property type="entry name" value="PAS-like_dom_sf"/>
</dbReference>
<dbReference type="PRINTS" id="PR00344">
    <property type="entry name" value="BCTRLSENSOR"/>
</dbReference>
<evidence type="ECO:0000256" key="5">
    <source>
        <dbReference type="ARBA" id="ARBA00022777"/>
    </source>
</evidence>
<reference evidence="9 10" key="1">
    <citation type="submission" date="2023-05" db="EMBL/GenBank/DDBJ databases">
        <authorList>
            <person name="Gao F."/>
        </authorList>
    </citation>
    <scope>NUCLEOTIDE SEQUENCE [LARGE SCALE GENOMIC DNA]</scope>
    <source>
        <strain evidence="9 10">MIMF12</strain>
    </source>
</reference>
<comment type="caution">
    <text evidence="9">The sequence shown here is derived from an EMBL/GenBank/DDBJ whole genome shotgun (WGS) entry which is preliminary data.</text>
</comment>
<dbReference type="InterPro" id="IPR005467">
    <property type="entry name" value="His_kinase_dom"/>
</dbReference>
<dbReference type="SUPFAM" id="SSF47384">
    <property type="entry name" value="Homodimeric domain of signal transducing histidine kinase"/>
    <property type="match status" value="1"/>
</dbReference>
<evidence type="ECO:0000256" key="2">
    <source>
        <dbReference type="ARBA" id="ARBA00012438"/>
    </source>
</evidence>
<dbReference type="InterPro" id="IPR013656">
    <property type="entry name" value="PAS_4"/>
</dbReference>
<dbReference type="InterPro" id="IPR003018">
    <property type="entry name" value="GAF"/>
</dbReference>
<dbReference type="InterPro" id="IPR029016">
    <property type="entry name" value="GAF-like_dom_sf"/>
</dbReference>
<evidence type="ECO:0000256" key="1">
    <source>
        <dbReference type="ARBA" id="ARBA00000085"/>
    </source>
</evidence>
<dbReference type="CDD" id="cd00130">
    <property type="entry name" value="PAS"/>
    <property type="match status" value="1"/>
</dbReference>
<dbReference type="CDD" id="cd16921">
    <property type="entry name" value="HATPase_FilI-like"/>
    <property type="match status" value="1"/>
</dbReference>
<name>A0ABT7JIA6_9DEIO</name>
<evidence type="ECO:0000313" key="9">
    <source>
        <dbReference type="EMBL" id="MDL2344797.1"/>
    </source>
</evidence>
<accession>A0ABT7JIA6</accession>
<dbReference type="SUPFAM" id="SSF55874">
    <property type="entry name" value="ATPase domain of HSP90 chaperone/DNA topoisomerase II/histidine kinase"/>
    <property type="match status" value="1"/>
</dbReference>
<dbReference type="Pfam" id="PF02518">
    <property type="entry name" value="HATPase_c"/>
    <property type="match status" value="1"/>
</dbReference>
<keyword evidence="4" id="KW-0808">Transferase</keyword>
<dbReference type="Gene3D" id="3.30.450.40">
    <property type="match status" value="4"/>
</dbReference>
<dbReference type="InterPro" id="IPR050351">
    <property type="entry name" value="BphY/WalK/GraS-like"/>
</dbReference>
<dbReference type="PANTHER" id="PTHR42878:SF15">
    <property type="entry name" value="BACTERIOPHYTOCHROME"/>
    <property type="match status" value="1"/>
</dbReference>
<dbReference type="EMBL" id="JASNGB010000113">
    <property type="protein sequence ID" value="MDL2344797.1"/>
    <property type="molecule type" value="Genomic_DNA"/>
</dbReference>
<dbReference type="SMART" id="SM00387">
    <property type="entry name" value="HATPase_c"/>
    <property type="match status" value="1"/>
</dbReference>
<evidence type="ECO:0000256" key="3">
    <source>
        <dbReference type="ARBA" id="ARBA00022553"/>
    </source>
</evidence>
<organism evidence="9 10">
    <name type="scientific">Deinococcus rhizophilus</name>
    <dbReference type="NCBI Taxonomy" id="3049544"/>
    <lineage>
        <taxon>Bacteria</taxon>
        <taxon>Thermotogati</taxon>
        <taxon>Deinococcota</taxon>
        <taxon>Deinococci</taxon>
        <taxon>Deinococcales</taxon>
        <taxon>Deinococcaceae</taxon>
        <taxon>Deinococcus</taxon>
    </lineage>
</organism>
<dbReference type="PANTHER" id="PTHR42878">
    <property type="entry name" value="TWO-COMPONENT HISTIDINE KINASE"/>
    <property type="match status" value="1"/>
</dbReference>
<evidence type="ECO:0000259" key="7">
    <source>
        <dbReference type="PROSITE" id="PS50109"/>
    </source>
</evidence>
<dbReference type="Gene3D" id="3.30.450.20">
    <property type="entry name" value="PAS domain"/>
    <property type="match status" value="1"/>
</dbReference>
<feature type="domain" description="Histidine kinase" evidence="7">
    <location>
        <begin position="821"/>
        <end position="1035"/>
    </location>
</feature>
<dbReference type="SUPFAM" id="SSF55785">
    <property type="entry name" value="PYP-like sensor domain (PAS domain)"/>
    <property type="match status" value="1"/>
</dbReference>
<dbReference type="EC" id="2.7.13.3" evidence="2"/>
<dbReference type="Pfam" id="PF00512">
    <property type="entry name" value="HisKA"/>
    <property type="match status" value="1"/>
</dbReference>
<evidence type="ECO:0000313" key="10">
    <source>
        <dbReference type="Proteomes" id="UP001302059"/>
    </source>
</evidence>
<dbReference type="InterPro" id="IPR003594">
    <property type="entry name" value="HATPase_dom"/>
</dbReference>
<dbReference type="SMART" id="SM00065">
    <property type="entry name" value="GAF"/>
    <property type="match status" value="3"/>
</dbReference>
<gene>
    <name evidence="9" type="ORF">QOL99_11635</name>
</gene>
<evidence type="ECO:0000256" key="4">
    <source>
        <dbReference type="ARBA" id="ARBA00022679"/>
    </source>
</evidence>
<dbReference type="Pfam" id="PF08448">
    <property type="entry name" value="PAS_4"/>
    <property type="match status" value="1"/>
</dbReference>
<evidence type="ECO:0000256" key="6">
    <source>
        <dbReference type="ARBA" id="ARBA00023136"/>
    </source>
</evidence>
<dbReference type="InterPro" id="IPR004358">
    <property type="entry name" value="Sig_transdc_His_kin-like_C"/>
</dbReference>
<dbReference type="Pfam" id="PF01590">
    <property type="entry name" value="GAF"/>
    <property type="match status" value="1"/>
</dbReference>
<evidence type="ECO:0000259" key="8">
    <source>
        <dbReference type="PROSITE" id="PS50112"/>
    </source>
</evidence>
<dbReference type="SMART" id="SM00388">
    <property type="entry name" value="HisKA"/>
    <property type="match status" value="1"/>
</dbReference>
<dbReference type="Gene3D" id="1.10.287.130">
    <property type="match status" value="1"/>
</dbReference>
<dbReference type="Proteomes" id="UP001302059">
    <property type="component" value="Unassembled WGS sequence"/>
</dbReference>
<feature type="domain" description="PAS" evidence="8">
    <location>
        <begin position="8"/>
        <end position="52"/>
    </location>
</feature>
<dbReference type="SUPFAM" id="SSF55781">
    <property type="entry name" value="GAF domain-like"/>
    <property type="match status" value="4"/>
</dbReference>
<dbReference type="Gene3D" id="3.30.565.10">
    <property type="entry name" value="Histidine kinase-like ATPase, C-terminal domain"/>
    <property type="match status" value="1"/>
</dbReference>
<dbReference type="RefSeq" id="WP_285524025.1">
    <property type="nucleotide sequence ID" value="NZ_JASNGB010000113.1"/>
</dbReference>
<keyword evidence="3" id="KW-0597">Phosphoprotein</keyword>
<keyword evidence="5" id="KW-0418">Kinase</keyword>
<keyword evidence="10" id="KW-1185">Reference proteome</keyword>
<dbReference type="InterPro" id="IPR000014">
    <property type="entry name" value="PAS"/>
</dbReference>
<dbReference type="InterPro" id="IPR036890">
    <property type="entry name" value="HATPase_C_sf"/>
</dbReference>
<dbReference type="InterPro" id="IPR036097">
    <property type="entry name" value="HisK_dim/P_sf"/>
</dbReference>
<protein>
    <recommendedName>
        <fullName evidence="2">histidine kinase</fullName>
        <ecNumber evidence="2">2.7.13.3</ecNumber>
    </recommendedName>
</protein>
<keyword evidence="6" id="KW-0472">Membrane</keyword>
<comment type="catalytic activity">
    <reaction evidence="1">
        <text>ATP + protein L-histidine = ADP + protein N-phospho-L-histidine.</text>
        <dbReference type="EC" id="2.7.13.3"/>
    </reaction>
</comment>
<dbReference type="CDD" id="cd00082">
    <property type="entry name" value="HisKA"/>
    <property type="match status" value="1"/>
</dbReference>
<proteinExistence type="predicted"/>
<dbReference type="PROSITE" id="PS50109">
    <property type="entry name" value="HIS_KIN"/>
    <property type="match status" value="1"/>
</dbReference>
<dbReference type="InterPro" id="IPR003661">
    <property type="entry name" value="HisK_dim/P_dom"/>
</dbReference>
<dbReference type="Pfam" id="PF13185">
    <property type="entry name" value="GAF_2"/>
    <property type="match status" value="1"/>
</dbReference>